<dbReference type="Proteomes" id="UP000736672">
    <property type="component" value="Unassembled WGS sequence"/>
</dbReference>
<accession>A0A9P9FYC2</accession>
<evidence type="ECO:0000256" key="1">
    <source>
        <dbReference type="SAM" id="SignalP"/>
    </source>
</evidence>
<sequence>MKFQNVVVLFTAAVSATAPPTCKGSAPSYCKYTSNRDANECRRLFAKNYINVATCQLPAKTVTSTRTQCATRVTTKTVAPPPRTTKVYKTITKTGKPTTLPTITVTATSTKIDTTVLTDSTTTVDLRTTTEFETNRITSTRTVTTTSTSTTTVPFVDPQVCTIRKRAHALGKSLPTSCSCFLTTTKPAATKTAFVTKNKPAVTHTVYKFGGPRKVISRTITVFRYVAGPTVSAPETTTTSTATVTQTDRTLTTVTDSQTTTATEAEDVTDIVVQTKTESATATATKNPCDDAGSLSPIRQAITGSSIQVTTSKDAFGPDAVRSCCESCYARPNCVLFRLGGNVCEVFSSKPSFSSSCSSPLCPRGFPDLLLGGPDGKDYYLGPCFGTAVA</sequence>
<evidence type="ECO:0008006" key="4">
    <source>
        <dbReference type="Google" id="ProtNLM"/>
    </source>
</evidence>
<feature type="signal peptide" evidence="1">
    <location>
        <begin position="1"/>
        <end position="24"/>
    </location>
</feature>
<reference evidence="2" key="1">
    <citation type="journal article" date="2021" name="Nat. Commun.">
        <title>Genetic determinants of endophytism in the Arabidopsis root mycobiome.</title>
        <authorList>
            <person name="Mesny F."/>
            <person name="Miyauchi S."/>
            <person name="Thiergart T."/>
            <person name="Pickel B."/>
            <person name="Atanasova L."/>
            <person name="Karlsson M."/>
            <person name="Huettel B."/>
            <person name="Barry K.W."/>
            <person name="Haridas S."/>
            <person name="Chen C."/>
            <person name="Bauer D."/>
            <person name="Andreopoulos W."/>
            <person name="Pangilinan J."/>
            <person name="LaButti K."/>
            <person name="Riley R."/>
            <person name="Lipzen A."/>
            <person name="Clum A."/>
            <person name="Drula E."/>
            <person name="Henrissat B."/>
            <person name="Kohler A."/>
            <person name="Grigoriev I.V."/>
            <person name="Martin F.M."/>
            <person name="Hacquard S."/>
        </authorList>
    </citation>
    <scope>NUCLEOTIDE SEQUENCE</scope>
    <source>
        <strain evidence="2">FSSC 5 MPI-SDFR-AT-0091</strain>
    </source>
</reference>
<dbReference type="OrthoDB" id="5101225at2759"/>
<dbReference type="EMBL" id="JAGTJS010000044">
    <property type="protein sequence ID" value="KAH7228421.1"/>
    <property type="molecule type" value="Genomic_DNA"/>
</dbReference>
<evidence type="ECO:0000313" key="2">
    <source>
        <dbReference type="EMBL" id="KAH7228421.1"/>
    </source>
</evidence>
<keyword evidence="1" id="KW-0732">Signal</keyword>
<gene>
    <name evidence="2" type="ORF">B0J15DRAFT_577428</name>
</gene>
<comment type="caution">
    <text evidence="2">The sequence shown here is derived from an EMBL/GenBank/DDBJ whole genome shotgun (WGS) entry which is preliminary data.</text>
</comment>
<keyword evidence="3" id="KW-1185">Reference proteome</keyword>
<organism evidence="2 3">
    <name type="scientific">Fusarium solani</name>
    <name type="common">Filamentous fungus</name>
    <dbReference type="NCBI Taxonomy" id="169388"/>
    <lineage>
        <taxon>Eukaryota</taxon>
        <taxon>Fungi</taxon>
        <taxon>Dikarya</taxon>
        <taxon>Ascomycota</taxon>
        <taxon>Pezizomycotina</taxon>
        <taxon>Sordariomycetes</taxon>
        <taxon>Hypocreomycetidae</taxon>
        <taxon>Hypocreales</taxon>
        <taxon>Nectriaceae</taxon>
        <taxon>Fusarium</taxon>
        <taxon>Fusarium solani species complex</taxon>
    </lineage>
</organism>
<evidence type="ECO:0000313" key="3">
    <source>
        <dbReference type="Proteomes" id="UP000736672"/>
    </source>
</evidence>
<dbReference type="AlphaFoldDB" id="A0A9P9FYC2"/>
<name>A0A9P9FYC2_FUSSL</name>
<proteinExistence type="predicted"/>
<protein>
    <recommendedName>
        <fullName evidence="4">Apple domain-containing protein</fullName>
    </recommendedName>
</protein>
<feature type="chain" id="PRO_5040178933" description="Apple domain-containing protein" evidence="1">
    <location>
        <begin position="25"/>
        <end position="390"/>
    </location>
</feature>